<comment type="caution">
    <text evidence="8">Lacks conserved residue(s) required for the propagation of feature annotation.</text>
</comment>
<dbReference type="PANTHER" id="PTHR10127">
    <property type="entry name" value="DISCOIDIN, CUB, EGF, LAMININ , AND ZINC METALLOPROTEASE DOMAIN CONTAINING"/>
    <property type="match status" value="1"/>
</dbReference>
<feature type="binding site" evidence="8">
    <location>
        <position position="95"/>
    </location>
    <ligand>
        <name>Zn(2+)</name>
        <dbReference type="ChEBI" id="CHEBI:29105"/>
        <note>catalytic</note>
    </ligand>
</feature>
<name>A0A915HN05_ROMCU</name>
<evidence type="ECO:0000256" key="6">
    <source>
        <dbReference type="ARBA" id="ARBA00023049"/>
    </source>
</evidence>
<evidence type="ECO:0000256" key="8">
    <source>
        <dbReference type="PROSITE-ProRule" id="PRU01211"/>
    </source>
</evidence>
<organism evidence="11 12">
    <name type="scientific">Romanomermis culicivorax</name>
    <name type="common">Nematode worm</name>
    <dbReference type="NCBI Taxonomy" id="13658"/>
    <lineage>
        <taxon>Eukaryota</taxon>
        <taxon>Metazoa</taxon>
        <taxon>Ecdysozoa</taxon>
        <taxon>Nematoda</taxon>
        <taxon>Enoplea</taxon>
        <taxon>Dorylaimia</taxon>
        <taxon>Mermithida</taxon>
        <taxon>Mermithoidea</taxon>
        <taxon>Mermithidae</taxon>
        <taxon>Romanomermis</taxon>
    </lineage>
</organism>
<keyword evidence="6 8" id="KW-0482">Metalloprotease</keyword>
<protein>
    <recommendedName>
        <fullName evidence="9">Metalloendopeptidase</fullName>
        <ecNumber evidence="9">3.4.24.-</ecNumber>
    </recommendedName>
</protein>
<comment type="cofactor">
    <cofactor evidence="8 9">
        <name>Zn(2+)</name>
        <dbReference type="ChEBI" id="CHEBI:29105"/>
    </cofactor>
    <text evidence="8 9">Binds 1 zinc ion per subunit.</text>
</comment>
<feature type="disulfide bond" evidence="8">
    <location>
        <begin position="33"/>
        <end position="188"/>
    </location>
</feature>
<dbReference type="SMART" id="SM00235">
    <property type="entry name" value="ZnMc"/>
    <property type="match status" value="1"/>
</dbReference>
<dbReference type="PRINTS" id="PR00480">
    <property type="entry name" value="ASTACIN"/>
</dbReference>
<evidence type="ECO:0000256" key="5">
    <source>
        <dbReference type="ARBA" id="ARBA00022833"/>
    </source>
</evidence>
<keyword evidence="1" id="KW-0245">EGF-like domain</keyword>
<dbReference type="InterPro" id="IPR001506">
    <property type="entry name" value="Peptidase_M12A"/>
</dbReference>
<dbReference type="Gene3D" id="3.40.390.10">
    <property type="entry name" value="Collagenase (Catalytic Domain)"/>
    <property type="match status" value="1"/>
</dbReference>
<evidence type="ECO:0000313" key="12">
    <source>
        <dbReference type="WBParaSite" id="nRc.2.0.1.t02880-RA"/>
    </source>
</evidence>
<dbReference type="EC" id="3.4.24.-" evidence="9"/>
<dbReference type="OMA" id="FWHEHRR"/>
<keyword evidence="11" id="KW-1185">Reference proteome</keyword>
<evidence type="ECO:0000256" key="4">
    <source>
        <dbReference type="ARBA" id="ARBA00022801"/>
    </source>
</evidence>
<dbReference type="SUPFAM" id="SSF55486">
    <property type="entry name" value="Metalloproteases ('zincins'), catalytic domain"/>
    <property type="match status" value="1"/>
</dbReference>
<keyword evidence="7 8" id="KW-1015">Disulfide bond</keyword>
<dbReference type="PANTHER" id="PTHR10127:SF813">
    <property type="entry name" value="ZINC METALLOPROTEINASE DPY-31"/>
    <property type="match status" value="1"/>
</dbReference>
<dbReference type="GO" id="GO:0008270">
    <property type="term" value="F:zinc ion binding"/>
    <property type="evidence" value="ECO:0007669"/>
    <property type="project" value="UniProtKB-UniRule"/>
</dbReference>
<proteinExistence type="predicted"/>
<feature type="binding site" evidence="8">
    <location>
        <position position="89"/>
    </location>
    <ligand>
        <name>Zn(2+)</name>
        <dbReference type="ChEBI" id="CHEBI:29105"/>
        <note>catalytic</note>
    </ligand>
</feature>
<dbReference type="Pfam" id="PF01400">
    <property type="entry name" value="Astacin"/>
    <property type="match status" value="1"/>
</dbReference>
<keyword evidence="3 8" id="KW-0479">Metal-binding</keyword>
<keyword evidence="4 8" id="KW-0378">Hydrolase</keyword>
<dbReference type="PROSITE" id="PS51864">
    <property type="entry name" value="ASTACIN"/>
    <property type="match status" value="1"/>
</dbReference>
<evidence type="ECO:0000256" key="2">
    <source>
        <dbReference type="ARBA" id="ARBA00022670"/>
    </source>
</evidence>
<dbReference type="GO" id="GO:0006508">
    <property type="term" value="P:proteolysis"/>
    <property type="evidence" value="ECO:0007669"/>
    <property type="project" value="UniProtKB-KW"/>
</dbReference>
<dbReference type="GO" id="GO:0018996">
    <property type="term" value="P:molting cycle, collagen and cuticulin-based cuticle"/>
    <property type="evidence" value="ECO:0007669"/>
    <property type="project" value="UniProtKB-ARBA"/>
</dbReference>
<evidence type="ECO:0000256" key="7">
    <source>
        <dbReference type="ARBA" id="ARBA00023157"/>
    </source>
</evidence>
<evidence type="ECO:0000313" key="11">
    <source>
        <dbReference type="Proteomes" id="UP000887565"/>
    </source>
</evidence>
<dbReference type="InterPro" id="IPR006026">
    <property type="entry name" value="Peptidase_Metallo"/>
</dbReference>
<keyword evidence="2 8" id="KW-0645">Protease</keyword>
<feature type="binding site" evidence="8">
    <location>
        <position position="85"/>
    </location>
    <ligand>
        <name>Zn(2+)</name>
        <dbReference type="ChEBI" id="CHEBI:29105"/>
        <note>catalytic</note>
    </ligand>
</feature>
<evidence type="ECO:0000259" key="10">
    <source>
        <dbReference type="PROSITE" id="PS51864"/>
    </source>
</evidence>
<feature type="active site" evidence="8">
    <location>
        <position position="86"/>
    </location>
</feature>
<keyword evidence="5 8" id="KW-0862">Zinc</keyword>
<dbReference type="InterPro" id="IPR024079">
    <property type="entry name" value="MetalloPept_cat_dom_sf"/>
</dbReference>
<dbReference type="Proteomes" id="UP000887565">
    <property type="component" value="Unplaced"/>
</dbReference>
<dbReference type="FunFam" id="3.40.390.10:FF:000028">
    <property type="entry name" value="Zinc metalloproteinase"/>
    <property type="match status" value="1"/>
</dbReference>
<dbReference type="InterPro" id="IPR034035">
    <property type="entry name" value="Astacin-like_dom"/>
</dbReference>
<dbReference type="GO" id="GO:0004222">
    <property type="term" value="F:metalloendopeptidase activity"/>
    <property type="evidence" value="ECO:0007669"/>
    <property type="project" value="UniProtKB-UniRule"/>
</dbReference>
<feature type="domain" description="Peptidase M12A" evidence="10">
    <location>
        <begin position="1"/>
        <end position="189"/>
    </location>
</feature>
<evidence type="ECO:0000256" key="9">
    <source>
        <dbReference type="RuleBase" id="RU361183"/>
    </source>
</evidence>
<evidence type="ECO:0000256" key="1">
    <source>
        <dbReference type="ARBA" id="ARBA00022536"/>
    </source>
</evidence>
<dbReference type="AlphaFoldDB" id="A0A915HN05"/>
<accession>A0A915HN05</accession>
<reference evidence="12" key="1">
    <citation type="submission" date="2022-11" db="UniProtKB">
        <authorList>
            <consortium name="WormBaseParasite"/>
        </authorList>
    </citation>
    <scope>IDENTIFICATION</scope>
</reference>
<evidence type="ECO:0000256" key="3">
    <source>
        <dbReference type="ARBA" id="ARBA00022723"/>
    </source>
</evidence>
<dbReference type="WBParaSite" id="nRc.2.0.1.t02880-RA">
    <property type="protein sequence ID" value="nRc.2.0.1.t02880-RA"/>
    <property type="gene ID" value="nRc.2.0.1.g02880"/>
</dbReference>
<dbReference type="CDD" id="cd04280">
    <property type="entry name" value="ZnMc_astacin_like"/>
    <property type="match status" value="1"/>
</dbReference>
<sequence length="230" mass="26095">MLTIPPIENSHYSATREKNLIELALEHWQNVTCLNFVRRDDQPRGNRIVFTDVDGCASNVGRNPIEDVQFVSLASECIRLGVIAHEVAHALGFWHEQSRPDRDSFVSVKWGNIEQGSSGQFLKERRDDVDDEGIPYDYGSIMHYRSKAFSKSESLFTITTNVEDYQRTIGQRDQLSFNDIRLMNKVYCSPNPRIPDPAIFLSPGLDSHTYSDIGPWWDSFGATQGAGQHS</sequence>